<evidence type="ECO:0000313" key="1">
    <source>
        <dbReference type="EMBL" id="CSD53746.1"/>
    </source>
</evidence>
<dbReference type="AlphaFoldDB" id="A0A656AYY4"/>
<sequence length="58" mass="7168">MRRLLYFDFNHFIAIYFHVFTRKKLMKILTQGLIFWLTFEHKVYTVIKSPVDMIIVPF</sequence>
<gene>
    <name evidence="1" type="ORF">ERS013200_04353</name>
</gene>
<accession>A0A656AYY4</accession>
<organism evidence="1 2">
    <name type="scientific">Vibrio cholerae</name>
    <dbReference type="NCBI Taxonomy" id="666"/>
    <lineage>
        <taxon>Bacteria</taxon>
        <taxon>Pseudomonadati</taxon>
        <taxon>Pseudomonadota</taxon>
        <taxon>Gammaproteobacteria</taxon>
        <taxon>Vibrionales</taxon>
        <taxon>Vibrionaceae</taxon>
        <taxon>Vibrio</taxon>
    </lineage>
</organism>
<reference evidence="1 2" key="1">
    <citation type="submission" date="2015-07" db="EMBL/GenBank/DDBJ databases">
        <authorList>
            <consortium name="Pathogen Informatics"/>
        </authorList>
    </citation>
    <scope>NUCLEOTIDE SEQUENCE [LARGE SCALE GENOMIC DNA]</scope>
    <source>
        <strain evidence="1 2">A316</strain>
    </source>
</reference>
<dbReference type="Proteomes" id="UP000041770">
    <property type="component" value="Unassembled WGS sequence"/>
</dbReference>
<dbReference type="EMBL" id="CWQY01000141">
    <property type="protein sequence ID" value="CSD53746.1"/>
    <property type="molecule type" value="Genomic_DNA"/>
</dbReference>
<proteinExistence type="predicted"/>
<evidence type="ECO:0000313" key="2">
    <source>
        <dbReference type="Proteomes" id="UP000041770"/>
    </source>
</evidence>
<name>A0A656AYY4_VIBCL</name>
<protein>
    <submittedName>
        <fullName evidence="1">Uncharacterized protein</fullName>
    </submittedName>
</protein>